<dbReference type="PANTHER" id="PTHR20854:SF4">
    <property type="entry name" value="INOSITOL-1-MONOPHOSPHATASE-RELATED"/>
    <property type="match status" value="1"/>
</dbReference>
<dbReference type="OrthoDB" id="9772456at2"/>
<dbReference type="AlphaFoldDB" id="A0A1C6V173"/>
<dbReference type="Pfam" id="PF00459">
    <property type="entry name" value="Inositol_P"/>
    <property type="match status" value="1"/>
</dbReference>
<dbReference type="Gene3D" id="3.30.540.10">
    <property type="entry name" value="Fructose-1,6-Bisphosphatase, subunit A, domain 1"/>
    <property type="match status" value="1"/>
</dbReference>
<dbReference type="EMBL" id="FMHY01000002">
    <property type="protein sequence ID" value="SCL60058.1"/>
    <property type="molecule type" value="Genomic_DNA"/>
</dbReference>
<dbReference type="GO" id="GO:0046872">
    <property type="term" value="F:metal ion binding"/>
    <property type="evidence" value="ECO:0007669"/>
    <property type="project" value="UniProtKB-KW"/>
</dbReference>
<feature type="binding site" evidence="10">
    <location>
        <position position="87"/>
    </location>
    <ligand>
        <name>Mg(2+)</name>
        <dbReference type="ChEBI" id="CHEBI:18420"/>
        <label>1</label>
        <note>catalytic</note>
    </ligand>
</feature>
<dbReference type="SUPFAM" id="SSF56655">
    <property type="entry name" value="Carbohydrate phosphatase"/>
    <property type="match status" value="1"/>
</dbReference>
<comment type="similarity">
    <text evidence="4 11">Belongs to the inositol monophosphatase superfamily.</text>
</comment>
<protein>
    <recommendedName>
        <fullName evidence="11">Inositol-1-monophosphatase</fullName>
        <ecNumber evidence="11">3.1.3.25</ecNumber>
    </recommendedName>
</protein>
<gene>
    <name evidence="12" type="ORF">GA0070604_4208</name>
</gene>
<evidence type="ECO:0000256" key="2">
    <source>
        <dbReference type="ARBA" id="ARBA00001946"/>
    </source>
</evidence>
<dbReference type="FunFam" id="3.30.540.10:FF:000003">
    <property type="entry name" value="Inositol-1-monophosphatase"/>
    <property type="match status" value="1"/>
</dbReference>
<dbReference type="PANTHER" id="PTHR20854">
    <property type="entry name" value="INOSITOL MONOPHOSPHATASE"/>
    <property type="match status" value="1"/>
</dbReference>
<dbReference type="GO" id="GO:0046854">
    <property type="term" value="P:phosphatidylinositol phosphate biosynthetic process"/>
    <property type="evidence" value="ECO:0007669"/>
    <property type="project" value="InterPro"/>
</dbReference>
<evidence type="ECO:0000256" key="6">
    <source>
        <dbReference type="ARBA" id="ARBA00022801"/>
    </source>
</evidence>
<name>A0A1C6V173_9ACTN</name>
<dbReference type="Proteomes" id="UP000199696">
    <property type="component" value="Unassembled WGS sequence"/>
</dbReference>
<reference evidence="13" key="1">
    <citation type="submission" date="2016-06" db="EMBL/GenBank/DDBJ databases">
        <authorList>
            <person name="Varghese N."/>
            <person name="Submissions Spin"/>
        </authorList>
    </citation>
    <scope>NUCLEOTIDE SEQUENCE [LARGE SCALE GENOMIC DNA]</scope>
    <source>
        <strain evidence="13">DSM 44814</strain>
    </source>
</reference>
<comment type="catalytic activity">
    <reaction evidence="1 11">
        <text>a myo-inositol phosphate + H2O = myo-inositol + phosphate</text>
        <dbReference type="Rhea" id="RHEA:24056"/>
        <dbReference type="ChEBI" id="CHEBI:15377"/>
        <dbReference type="ChEBI" id="CHEBI:17268"/>
        <dbReference type="ChEBI" id="CHEBI:43474"/>
        <dbReference type="ChEBI" id="CHEBI:84139"/>
        <dbReference type="EC" id="3.1.3.25"/>
    </reaction>
</comment>
<dbReference type="PROSITE" id="PS00630">
    <property type="entry name" value="IMP_2"/>
    <property type="match status" value="1"/>
</dbReference>
<dbReference type="GO" id="GO:0008934">
    <property type="term" value="F:inositol monophosphate 1-phosphatase activity"/>
    <property type="evidence" value="ECO:0007669"/>
    <property type="project" value="InterPro"/>
</dbReference>
<comment type="cofactor">
    <cofactor evidence="2 10 11">
        <name>Mg(2+)</name>
        <dbReference type="ChEBI" id="CHEBI:18420"/>
    </cofactor>
</comment>
<evidence type="ECO:0000256" key="3">
    <source>
        <dbReference type="ARBA" id="ARBA00004970"/>
    </source>
</evidence>
<dbReference type="GO" id="GO:0007165">
    <property type="term" value="P:signal transduction"/>
    <property type="evidence" value="ECO:0007669"/>
    <property type="project" value="TreeGrafter"/>
</dbReference>
<evidence type="ECO:0000256" key="11">
    <source>
        <dbReference type="RuleBase" id="RU364068"/>
    </source>
</evidence>
<feature type="binding site" evidence="10">
    <location>
        <position position="84"/>
    </location>
    <ligand>
        <name>Mg(2+)</name>
        <dbReference type="ChEBI" id="CHEBI:18420"/>
        <label>1</label>
        <note>catalytic</note>
    </ligand>
</feature>
<evidence type="ECO:0000256" key="9">
    <source>
        <dbReference type="ARBA" id="ARBA00053547"/>
    </source>
</evidence>
<dbReference type="InterPro" id="IPR000760">
    <property type="entry name" value="Inositol_monophosphatase-like"/>
</dbReference>
<dbReference type="InterPro" id="IPR020583">
    <property type="entry name" value="Inositol_monoP_metal-BS"/>
</dbReference>
<evidence type="ECO:0000256" key="5">
    <source>
        <dbReference type="ARBA" id="ARBA00022723"/>
    </source>
</evidence>
<comment type="catalytic activity">
    <reaction evidence="8">
        <text>L-histidinol phosphate + H2O = L-histidinol + phosphate</text>
        <dbReference type="Rhea" id="RHEA:14465"/>
        <dbReference type="ChEBI" id="CHEBI:15377"/>
        <dbReference type="ChEBI" id="CHEBI:43474"/>
        <dbReference type="ChEBI" id="CHEBI:57699"/>
        <dbReference type="ChEBI" id="CHEBI:57980"/>
        <dbReference type="EC" id="3.1.3.15"/>
    </reaction>
</comment>
<evidence type="ECO:0000313" key="13">
    <source>
        <dbReference type="Proteomes" id="UP000199696"/>
    </source>
</evidence>
<comment type="function">
    <text evidence="9">Catalyzes the dephosphorylation of histidinol-phosphate to histidinol, the direct precursor of histidine.</text>
</comment>
<dbReference type="InterPro" id="IPR033942">
    <property type="entry name" value="IMPase"/>
</dbReference>
<proteinExistence type="inferred from homology"/>
<dbReference type="GO" id="GO:0006020">
    <property type="term" value="P:inositol metabolic process"/>
    <property type="evidence" value="ECO:0007669"/>
    <property type="project" value="TreeGrafter"/>
</dbReference>
<evidence type="ECO:0000256" key="7">
    <source>
        <dbReference type="ARBA" id="ARBA00022842"/>
    </source>
</evidence>
<dbReference type="GO" id="GO:0004401">
    <property type="term" value="F:histidinol-phosphatase activity"/>
    <property type="evidence" value="ECO:0007669"/>
    <property type="project" value="UniProtKB-EC"/>
</dbReference>
<dbReference type="InterPro" id="IPR020550">
    <property type="entry name" value="Inositol_monophosphatase_CS"/>
</dbReference>
<feature type="binding site" evidence="10">
    <location>
        <position position="211"/>
    </location>
    <ligand>
        <name>Mg(2+)</name>
        <dbReference type="ChEBI" id="CHEBI:18420"/>
        <label>1</label>
        <note>catalytic</note>
    </ligand>
</feature>
<evidence type="ECO:0000313" key="12">
    <source>
        <dbReference type="EMBL" id="SCL60058.1"/>
    </source>
</evidence>
<evidence type="ECO:0000256" key="8">
    <source>
        <dbReference type="ARBA" id="ARBA00049158"/>
    </source>
</evidence>
<comment type="pathway">
    <text evidence="3">Amino-acid biosynthesis; L-histidine biosynthesis; L-histidine from 5-phospho-alpha-D-ribose 1-diphosphate: step 8/9.</text>
</comment>
<evidence type="ECO:0000256" key="1">
    <source>
        <dbReference type="ARBA" id="ARBA00001033"/>
    </source>
</evidence>
<organism evidence="12 13">
    <name type="scientific">Micromonospora eburnea</name>
    <dbReference type="NCBI Taxonomy" id="227316"/>
    <lineage>
        <taxon>Bacteria</taxon>
        <taxon>Bacillati</taxon>
        <taxon>Actinomycetota</taxon>
        <taxon>Actinomycetes</taxon>
        <taxon>Micromonosporales</taxon>
        <taxon>Micromonosporaceae</taxon>
        <taxon>Micromonospora</taxon>
    </lineage>
</organism>
<evidence type="ECO:0000256" key="4">
    <source>
        <dbReference type="ARBA" id="ARBA00009759"/>
    </source>
</evidence>
<feature type="binding site" evidence="10">
    <location>
        <position position="68"/>
    </location>
    <ligand>
        <name>Mg(2+)</name>
        <dbReference type="ChEBI" id="CHEBI:18420"/>
        <label>1</label>
        <note>catalytic</note>
    </ligand>
</feature>
<dbReference type="PROSITE" id="PS00629">
    <property type="entry name" value="IMP_1"/>
    <property type="match status" value="1"/>
</dbReference>
<feature type="binding site" evidence="10">
    <location>
        <position position="86"/>
    </location>
    <ligand>
        <name>Mg(2+)</name>
        <dbReference type="ChEBI" id="CHEBI:18420"/>
        <label>1</label>
        <note>catalytic</note>
    </ligand>
</feature>
<keyword evidence="7 10" id="KW-0460">Magnesium</keyword>
<dbReference type="CDD" id="cd01639">
    <property type="entry name" value="IMPase"/>
    <property type="match status" value="1"/>
</dbReference>
<dbReference type="EC" id="3.1.3.25" evidence="11"/>
<dbReference type="STRING" id="227316.GA0070604_4208"/>
<dbReference type="PRINTS" id="PR00377">
    <property type="entry name" value="IMPHPHTASES"/>
</dbReference>
<evidence type="ECO:0000256" key="10">
    <source>
        <dbReference type="PIRSR" id="PIRSR600760-2"/>
    </source>
</evidence>
<dbReference type="Gene3D" id="3.40.190.80">
    <property type="match status" value="1"/>
</dbReference>
<sequence>MSASELLDLAMAAASEAGRTLAGGRAAPHSVDIKSSPGDVVSELDRASERLIVETLLAARPDDGILGEEGGERAGSSGIRWVIDPLDGTLNFLRGTSAFAVSIAAEIEGESVAGVVYEPATSRTYAAVRGHGAWCDGRPITASRQKRLSHALVGTGFGHDLALRAQQASLLGDVAKRVMDIRSSGSAALDLCAVAAGHLDVYYECDTRLWDRAAGTLIAAEAGAAISGRVPGRPGDELVIAGSAPLVDAIRDLCAERLRPDPAGGW</sequence>
<accession>A0A1C6V173</accession>
<keyword evidence="5 10" id="KW-0479">Metal-binding</keyword>
<keyword evidence="13" id="KW-1185">Reference proteome</keyword>
<keyword evidence="6 11" id="KW-0378">Hydrolase</keyword>